<dbReference type="AlphaFoldDB" id="A0A4S8R8H6"/>
<organism evidence="1 2">
    <name type="scientific">Botrytis galanthina</name>
    <dbReference type="NCBI Taxonomy" id="278940"/>
    <lineage>
        <taxon>Eukaryota</taxon>
        <taxon>Fungi</taxon>
        <taxon>Dikarya</taxon>
        <taxon>Ascomycota</taxon>
        <taxon>Pezizomycotina</taxon>
        <taxon>Leotiomycetes</taxon>
        <taxon>Helotiales</taxon>
        <taxon>Sclerotiniaceae</taxon>
        <taxon>Botrytis</taxon>
    </lineage>
</organism>
<keyword evidence="2" id="KW-1185">Reference proteome</keyword>
<sequence length="162" mass="18301">MALSWQPHKLYLLLTSRNNPGTFHWGLYLTEDDPTKGHIYHIINAPGSSVWIYDPRPTTNVMTSKRILAAIEIGDNVTGMKQHIEDAIHSVWKIEEINPLKDMRCEPFVLNCIKEMDEQGILTLVDGIDPLVAEVKELGLLSDPALNADARPAVIWKSKKVY</sequence>
<accession>A0A4S8R8H6</accession>
<dbReference type="EMBL" id="PQXL01000030">
    <property type="protein sequence ID" value="THV54278.1"/>
    <property type="molecule type" value="Genomic_DNA"/>
</dbReference>
<gene>
    <name evidence="1" type="ORF">BGAL_0030g00100</name>
</gene>
<comment type="caution">
    <text evidence="1">The sequence shown here is derived from an EMBL/GenBank/DDBJ whole genome shotgun (WGS) entry which is preliminary data.</text>
</comment>
<evidence type="ECO:0000313" key="2">
    <source>
        <dbReference type="Proteomes" id="UP000308671"/>
    </source>
</evidence>
<dbReference type="OrthoDB" id="3016366at2759"/>
<reference evidence="1 2" key="1">
    <citation type="submission" date="2017-12" db="EMBL/GenBank/DDBJ databases">
        <title>Comparative genomics of Botrytis spp.</title>
        <authorList>
            <person name="Valero-Jimenez C.A."/>
            <person name="Tapia P."/>
            <person name="Veloso J."/>
            <person name="Silva-Moreno E."/>
            <person name="Staats M."/>
            <person name="Valdes J.H."/>
            <person name="Van Kan J.A.L."/>
        </authorList>
    </citation>
    <scope>NUCLEOTIDE SEQUENCE [LARGE SCALE GENOMIC DNA]</scope>
    <source>
        <strain evidence="1 2">MUCL435</strain>
    </source>
</reference>
<evidence type="ECO:0000313" key="1">
    <source>
        <dbReference type="EMBL" id="THV54278.1"/>
    </source>
</evidence>
<dbReference type="Proteomes" id="UP000308671">
    <property type="component" value="Unassembled WGS sequence"/>
</dbReference>
<dbReference type="Pfam" id="PF20174">
    <property type="entry name" value="DUF6540"/>
    <property type="match status" value="1"/>
</dbReference>
<dbReference type="InterPro" id="IPR046670">
    <property type="entry name" value="DUF6540"/>
</dbReference>
<proteinExistence type="predicted"/>
<protein>
    <submittedName>
        <fullName evidence="1">Uncharacterized protein</fullName>
    </submittedName>
</protein>
<name>A0A4S8R8H6_9HELO</name>